<keyword evidence="2" id="KW-1185">Reference proteome</keyword>
<sequence>MPHILSQTTTPTARAEQYVPDLTDQVGTRCVTSRGRISRVL</sequence>
<evidence type="ECO:0000313" key="2">
    <source>
        <dbReference type="Proteomes" id="UP001224674"/>
    </source>
</evidence>
<dbReference type="AlphaFoldDB" id="A0AAJ6DF56"/>
<protein>
    <submittedName>
        <fullName evidence="1">Uncharacterized protein</fullName>
    </submittedName>
</protein>
<organism evidence="1 2">
    <name type="scientific">Auritidibacter ignavus</name>
    <dbReference type="NCBI Taxonomy" id="678932"/>
    <lineage>
        <taxon>Bacteria</taxon>
        <taxon>Bacillati</taxon>
        <taxon>Actinomycetota</taxon>
        <taxon>Actinomycetes</taxon>
        <taxon>Micrococcales</taxon>
        <taxon>Micrococcaceae</taxon>
        <taxon>Auritidibacter</taxon>
    </lineage>
</organism>
<dbReference type="Proteomes" id="UP001224674">
    <property type="component" value="Chromosome"/>
</dbReference>
<dbReference type="RefSeq" id="WP_255410737.1">
    <property type="nucleotide sequence ID" value="NZ_CP122561.1"/>
</dbReference>
<reference evidence="1 2" key="1">
    <citation type="submission" date="2023-03" db="EMBL/GenBank/DDBJ databases">
        <title>Complete genome sequences of several Auritidibacter ignavus strains isolated from ear infections.</title>
        <authorList>
            <person name="Baehr T."/>
            <person name="Baumhoegger A.M."/>
        </authorList>
    </citation>
    <scope>NUCLEOTIDE SEQUENCE [LARGE SCALE GENOMIC DNA]</scope>
    <source>
        <strain evidence="1 2">BABAE-6</strain>
    </source>
</reference>
<name>A0AAJ6DF56_9MICC</name>
<evidence type="ECO:0000313" key="1">
    <source>
        <dbReference type="EMBL" id="WGH93523.1"/>
    </source>
</evidence>
<proteinExistence type="predicted"/>
<accession>A0AAJ6DF56</accession>
<gene>
    <name evidence="1" type="ORF">QDX21_01550</name>
</gene>
<dbReference type="EMBL" id="CP122566">
    <property type="protein sequence ID" value="WGH93523.1"/>
    <property type="molecule type" value="Genomic_DNA"/>
</dbReference>